<dbReference type="SUPFAM" id="SSF52540">
    <property type="entry name" value="P-loop containing nucleoside triphosphate hydrolases"/>
    <property type="match status" value="1"/>
</dbReference>
<evidence type="ECO:0000256" key="7">
    <source>
        <dbReference type="ARBA" id="ARBA00022777"/>
    </source>
</evidence>
<dbReference type="InterPro" id="IPR018094">
    <property type="entry name" value="Thymidylate_kinase"/>
</dbReference>
<evidence type="ECO:0000256" key="9">
    <source>
        <dbReference type="ARBA" id="ARBA00029962"/>
    </source>
</evidence>
<comment type="function">
    <text evidence="11 12">Phosphorylation of dTMP to form dTDP in both de novo and salvage pathways of dTTP synthesis.</text>
</comment>
<dbReference type="InterPro" id="IPR039430">
    <property type="entry name" value="Thymidylate_kin-like_dom"/>
</dbReference>
<dbReference type="FunFam" id="3.40.50.300:FF:000225">
    <property type="entry name" value="Thymidylate kinase"/>
    <property type="match status" value="1"/>
</dbReference>
<dbReference type="GO" id="GO:0005524">
    <property type="term" value="F:ATP binding"/>
    <property type="evidence" value="ECO:0007669"/>
    <property type="project" value="UniProtKB-UniRule"/>
</dbReference>
<dbReference type="Pfam" id="PF02223">
    <property type="entry name" value="Thymidylate_kin"/>
    <property type="match status" value="1"/>
</dbReference>
<evidence type="ECO:0000259" key="13">
    <source>
        <dbReference type="Pfam" id="PF02223"/>
    </source>
</evidence>
<evidence type="ECO:0000256" key="5">
    <source>
        <dbReference type="ARBA" id="ARBA00022727"/>
    </source>
</evidence>
<dbReference type="GO" id="GO:0006235">
    <property type="term" value="P:dTTP biosynthetic process"/>
    <property type="evidence" value="ECO:0007669"/>
    <property type="project" value="UniProtKB-UniRule"/>
</dbReference>
<comment type="catalytic activity">
    <reaction evidence="10 12">
        <text>dTMP + ATP = dTDP + ADP</text>
        <dbReference type="Rhea" id="RHEA:13517"/>
        <dbReference type="ChEBI" id="CHEBI:30616"/>
        <dbReference type="ChEBI" id="CHEBI:58369"/>
        <dbReference type="ChEBI" id="CHEBI:63528"/>
        <dbReference type="ChEBI" id="CHEBI:456216"/>
        <dbReference type="EC" id="2.7.4.9"/>
    </reaction>
</comment>
<dbReference type="InterPro" id="IPR027417">
    <property type="entry name" value="P-loop_NTPase"/>
</dbReference>
<dbReference type="Proteomes" id="UP000318478">
    <property type="component" value="Unassembled WGS sequence"/>
</dbReference>
<dbReference type="NCBIfam" id="TIGR00041">
    <property type="entry name" value="DTMP_kinase"/>
    <property type="match status" value="1"/>
</dbReference>
<dbReference type="AlphaFoldDB" id="A0A5C5YUL6"/>
<evidence type="ECO:0000256" key="10">
    <source>
        <dbReference type="ARBA" id="ARBA00048743"/>
    </source>
</evidence>
<dbReference type="GO" id="GO:0004798">
    <property type="term" value="F:dTMP kinase activity"/>
    <property type="evidence" value="ECO:0007669"/>
    <property type="project" value="UniProtKB-UniRule"/>
</dbReference>
<gene>
    <name evidence="12 14" type="primary">tmk</name>
    <name evidence="14" type="ORF">Pla123a_13140</name>
</gene>
<dbReference type="CDD" id="cd01672">
    <property type="entry name" value="TMPK"/>
    <property type="match status" value="1"/>
</dbReference>
<evidence type="ECO:0000256" key="11">
    <source>
        <dbReference type="ARBA" id="ARBA00057735"/>
    </source>
</evidence>
<feature type="domain" description="Thymidylate kinase-like" evidence="13">
    <location>
        <begin position="5"/>
        <end position="193"/>
    </location>
</feature>
<accession>A0A5C5YUL6</accession>
<feature type="binding site" evidence="12">
    <location>
        <begin position="7"/>
        <end position="14"/>
    </location>
    <ligand>
        <name>ATP</name>
        <dbReference type="ChEBI" id="CHEBI:30616"/>
    </ligand>
</feature>
<dbReference type="GO" id="GO:0005829">
    <property type="term" value="C:cytosol"/>
    <property type="evidence" value="ECO:0007669"/>
    <property type="project" value="TreeGrafter"/>
</dbReference>
<evidence type="ECO:0000313" key="15">
    <source>
        <dbReference type="Proteomes" id="UP000318478"/>
    </source>
</evidence>
<dbReference type="PANTHER" id="PTHR10344:SF4">
    <property type="entry name" value="UMP-CMP KINASE 2, MITOCHONDRIAL"/>
    <property type="match status" value="1"/>
</dbReference>
<dbReference type="HAMAP" id="MF_00165">
    <property type="entry name" value="Thymidylate_kinase"/>
    <property type="match status" value="1"/>
</dbReference>
<dbReference type="RefSeq" id="WP_146585048.1">
    <property type="nucleotide sequence ID" value="NZ_SJPO01000002.1"/>
</dbReference>
<evidence type="ECO:0000256" key="1">
    <source>
        <dbReference type="ARBA" id="ARBA00009776"/>
    </source>
</evidence>
<keyword evidence="8 12" id="KW-0067">ATP-binding</keyword>
<evidence type="ECO:0000256" key="12">
    <source>
        <dbReference type="HAMAP-Rule" id="MF_00165"/>
    </source>
</evidence>
<dbReference type="OrthoDB" id="9774907at2"/>
<evidence type="ECO:0000256" key="3">
    <source>
        <dbReference type="ARBA" id="ARBA00017144"/>
    </source>
</evidence>
<evidence type="ECO:0000256" key="2">
    <source>
        <dbReference type="ARBA" id="ARBA00012980"/>
    </source>
</evidence>
<comment type="caution">
    <text evidence="14">The sequence shown here is derived from an EMBL/GenBank/DDBJ whole genome shotgun (WGS) entry which is preliminary data.</text>
</comment>
<keyword evidence="15" id="KW-1185">Reference proteome</keyword>
<dbReference type="EC" id="2.7.4.9" evidence="2 12"/>
<keyword evidence="6 12" id="KW-0547">Nucleotide-binding</keyword>
<dbReference type="EMBL" id="SJPO01000002">
    <property type="protein sequence ID" value="TWT78521.1"/>
    <property type="molecule type" value="Genomic_DNA"/>
</dbReference>
<keyword evidence="4 12" id="KW-0808">Transferase</keyword>
<name>A0A5C5YUL6_9BACT</name>
<keyword evidence="5 12" id="KW-0545">Nucleotide biosynthesis</keyword>
<dbReference type="PANTHER" id="PTHR10344">
    <property type="entry name" value="THYMIDYLATE KINASE"/>
    <property type="match status" value="1"/>
</dbReference>
<sequence>MFFTFDGVDGVGKTTQIRLLCEWLRGRGLTVCECRDPGSTPLGECVRDIVLHAPDDTPISARSEMLLYMAARAQLVEEVIRPALARGEVVVSDRYLLANVVYQGHAGGLDPELVKSVGEAAVHGLHPDATFLLDMDPAEADSRMQRDRDRMESRGDDYRRRVREGFLAEARLVPERVHVVDAARTIEQVSGEIRGIAEKLI</sequence>
<organism evidence="14 15">
    <name type="scientific">Posidoniimonas polymericola</name>
    <dbReference type="NCBI Taxonomy" id="2528002"/>
    <lineage>
        <taxon>Bacteria</taxon>
        <taxon>Pseudomonadati</taxon>
        <taxon>Planctomycetota</taxon>
        <taxon>Planctomycetia</taxon>
        <taxon>Pirellulales</taxon>
        <taxon>Lacipirellulaceae</taxon>
        <taxon>Posidoniimonas</taxon>
    </lineage>
</organism>
<dbReference type="Gene3D" id="3.40.50.300">
    <property type="entry name" value="P-loop containing nucleotide triphosphate hydrolases"/>
    <property type="match status" value="1"/>
</dbReference>
<dbReference type="GO" id="GO:0006227">
    <property type="term" value="P:dUDP biosynthetic process"/>
    <property type="evidence" value="ECO:0007669"/>
    <property type="project" value="TreeGrafter"/>
</dbReference>
<reference evidence="14 15" key="1">
    <citation type="submission" date="2019-02" db="EMBL/GenBank/DDBJ databases">
        <title>Deep-cultivation of Planctomycetes and their phenomic and genomic characterization uncovers novel biology.</title>
        <authorList>
            <person name="Wiegand S."/>
            <person name="Jogler M."/>
            <person name="Boedeker C."/>
            <person name="Pinto D."/>
            <person name="Vollmers J."/>
            <person name="Rivas-Marin E."/>
            <person name="Kohn T."/>
            <person name="Peeters S.H."/>
            <person name="Heuer A."/>
            <person name="Rast P."/>
            <person name="Oberbeckmann S."/>
            <person name="Bunk B."/>
            <person name="Jeske O."/>
            <person name="Meyerdierks A."/>
            <person name="Storesund J.E."/>
            <person name="Kallscheuer N."/>
            <person name="Luecker S."/>
            <person name="Lage O.M."/>
            <person name="Pohl T."/>
            <person name="Merkel B.J."/>
            <person name="Hornburger P."/>
            <person name="Mueller R.-W."/>
            <person name="Bruemmer F."/>
            <person name="Labrenz M."/>
            <person name="Spormann A.M."/>
            <person name="Op Den Camp H."/>
            <person name="Overmann J."/>
            <person name="Amann R."/>
            <person name="Jetten M.S.M."/>
            <person name="Mascher T."/>
            <person name="Medema M.H."/>
            <person name="Devos D.P."/>
            <person name="Kaster A.-K."/>
            <person name="Ovreas L."/>
            <person name="Rohde M."/>
            <person name="Galperin M.Y."/>
            <person name="Jogler C."/>
        </authorList>
    </citation>
    <scope>NUCLEOTIDE SEQUENCE [LARGE SCALE GENOMIC DNA]</scope>
    <source>
        <strain evidence="14 15">Pla123a</strain>
    </source>
</reference>
<keyword evidence="7 12" id="KW-0418">Kinase</keyword>
<proteinExistence type="inferred from homology"/>
<evidence type="ECO:0000256" key="8">
    <source>
        <dbReference type="ARBA" id="ARBA00022840"/>
    </source>
</evidence>
<evidence type="ECO:0000313" key="14">
    <source>
        <dbReference type="EMBL" id="TWT78521.1"/>
    </source>
</evidence>
<dbReference type="GO" id="GO:0006233">
    <property type="term" value="P:dTDP biosynthetic process"/>
    <property type="evidence" value="ECO:0007669"/>
    <property type="project" value="InterPro"/>
</dbReference>
<evidence type="ECO:0000256" key="4">
    <source>
        <dbReference type="ARBA" id="ARBA00022679"/>
    </source>
</evidence>
<protein>
    <recommendedName>
        <fullName evidence="3 12">Thymidylate kinase</fullName>
        <ecNumber evidence="2 12">2.7.4.9</ecNumber>
    </recommendedName>
    <alternativeName>
        <fullName evidence="9 12">dTMP kinase</fullName>
    </alternativeName>
</protein>
<comment type="similarity">
    <text evidence="1 12">Belongs to the thymidylate kinase family.</text>
</comment>
<evidence type="ECO:0000256" key="6">
    <source>
        <dbReference type="ARBA" id="ARBA00022741"/>
    </source>
</evidence>